<evidence type="ECO:0000313" key="5">
    <source>
        <dbReference type="Proteomes" id="UP000521872"/>
    </source>
</evidence>
<feature type="transmembrane region" description="Helical" evidence="2">
    <location>
        <begin position="54"/>
        <end position="74"/>
    </location>
</feature>
<sequence length="365" mass="40907">MEEDVTPDMLRSMSVNYNFSLISYTILVLEYLATFEEEVERFWKAGRINWASGFFYVNRYLTLFGHIPVLVEYFWRTSNPDKRESFHQYLAMLIQAIIASMLIMRMYALYERSKKVLALHLTIAIVAVSVGCWAVIGGKKQDNPDVKVAAGCGISLTHYQAVRLGVAWSGMLVFDFVVFGLTLYKSLTIPRTRGVDLLDILLRDGAIYFSVMIASNLGNILTFVFGGPFTRGVATTFMNIVSSVMISRLMLNLRNPTLVTHSQRDSFVPTMTYPNLTFAEPEVYVCHSQDTESTFPVDEDGAGGGGGGFDESGSNGDGEREGRGGRQGNARKMYEYLARGSVKRSLGDAETRTTYDIELADREYR</sequence>
<feature type="transmembrane region" description="Helical" evidence="2">
    <location>
        <begin position="15"/>
        <end position="33"/>
    </location>
</feature>
<evidence type="ECO:0000313" key="4">
    <source>
        <dbReference type="EMBL" id="KAF4616708.1"/>
    </source>
</evidence>
<keyword evidence="2" id="KW-1133">Transmembrane helix</keyword>
<feature type="transmembrane region" description="Helical" evidence="2">
    <location>
        <begin position="165"/>
        <end position="184"/>
    </location>
</feature>
<feature type="region of interest" description="Disordered" evidence="1">
    <location>
        <begin position="294"/>
        <end position="365"/>
    </location>
</feature>
<feature type="compositionally biased region" description="Basic and acidic residues" evidence="1">
    <location>
        <begin position="345"/>
        <end position="365"/>
    </location>
</feature>
<evidence type="ECO:0000256" key="1">
    <source>
        <dbReference type="SAM" id="MobiDB-lite"/>
    </source>
</evidence>
<dbReference type="EMBL" id="JAACJL010000031">
    <property type="protein sequence ID" value="KAF4616708.1"/>
    <property type="molecule type" value="Genomic_DNA"/>
</dbReference>
<feature type="transmembrane region" description="Helical" evidence="2">
    <location>
        <begin position="116"/>
        <end position="136"/>
    </location>
</feature>
<comment type="caution">
    <text evidence="4">The sequence shown here is derived from an EMBL/GenBank/DDBJ whole genome shotgun (WGS) entry which is preliminary data.</text>
</comment>
<protein>
    <recommendedName>
        <fullName evidence="3">DUF6533 domain-containing protein</fullName>
    </recommendedName>
</protein>
<keyword evidence="2" id="KW-0472">Membrane</keyword>
<accession>A0A8H4VNQ3</accession>
<dbReference type="AlphaFoldDB" id="A0A8H4VNQ3"/>
<feature type="domain" description="DUF6533" evidence="3">
    <location>
        <begin position="19"/>
        <end position="64"/>
    </location>
</feature>
<organism evidence="4 5">
    <name type="scientific">Agrocybe pediades</name>
    <dbReference type="NCBI Taxonomy" id="84607"/>
    <lineage>
        <taxon>Eukaryota</taxon>
        <taxon>Fungi</taxon>
        <taxon>Dikarya</taxon>
        <taxon>Basidiomycota</taxon>
        <taxon>Agaricomycotina</taxon>
        <taxon>Agaricomycetes</taxon>
        <taxon>Agaricomycetidae</taxon>
        <taxon>Agaricales</taxon>
        <taxon>Agaricineae</taxon>
        <taxon>Strophariaceae</taxon>
        <taxon>Agrocybe</taxon>
    </lineage>
</organism>
<gene>
    <name evidence="4" type="ORF">D9613_008373</name>
</gene>
<evidence type="ECO:0000259" key="3">
    <source>
        <dbReference type="Pfam" id="PF20151"/>
    </source>
</evidence>
<name>A0A8H4VNQ3_9AGAR</name>
<dbReference type="Pfam" id="PF20151">
    <property type="entry name" value="DUF6533"/>
    <property type="match status" value="1"/>
</dbReference>
<keyword evidence="5" id="KW-1185">Reference proteome</keyword>
<dbReference type="Proteomes" id="UP000521872">
    <property type="component" value="Unassembled WGS sequence"/>
</dbReference>
<feature type="transmembrane region" description="Helical" evidence="2">
    <location>
        <begin position="86"/>
        <end position="104"/>
    </location>
</feature>
<keyword evidence="2" id="KW-0812">Transmembrane</keyword>
<evidence type="ECO:0000256" key="2">
    <source>
        <dbReference type="SAM" id="Phobius"/>
    </source>
</evidence>
<dbReference type="InterPro" id="IPR045340">
    <property type="entry name" value="DUF6533"/>
</dbReference>
<proteinExistence type="predicted"/>
<feature type="transmembrane region" description="Helical" evidence="2">
    <location>
        <begin position="205"/>
        <end position="226"/>
    </location>
</feature>
<reference evidence="4 5" key="1">
    <citation type="submission" date="2019-12" db="EMBL/GenBank/DDBJ databases">
        <authorList>
            <person name="Floudas D."/>
            <person name="Bentzer J."/>
            <person name="Ahren D."/>
            <person name="Johansson T."/>
            <person name="Persson P."/>
            <person name="Tunlid A."/>
        </authorList>
    </citation>
    <scope>NUCLEOTIDE SEQUENCE [LARGE SCALE GENOMIC DNA]</scope>
    <source>
        <strain evidence="4 5">CBS 102.39</strain>
    </source>
</reference>